<evidence type="ECO:0000256" key="8">
    <source>
        <dbReference type="ARBA" id="ARBA00023065"/>
    </source>
</evidence>
<feature type="compositionally biased region" description="Low complexity" evidence="25">
    <location>
        <begin position="33"/>
        <end position="46"/>
    </location>
</feature>
<reference evidence="28" key="1">
    <citation type="submission" date="2020-04" db="EMBL/GenBank/DDBJ databases">
        <authorList>
            <person name="Alioto T."/>
            <person name="Alioto T."/>
            <person name="Gomez Garrido J."/>
        </authorList>
    </citation>
    <scope>NUCLEOTIDE SEQUENCE</scope>
    <source>
        <strain evidence="28">A484AB</strain>
    </source>
</reference>
<dbReference type="GO" id="GO:0045211">
    <property type="term" value="C:postsynaptic membrane"/>
    <property type="evidence" value="ECO:0007669"/>
    <property type="project" value="UniProtKB-SubCell"/>
</dbReference>
<evidence type="ECO:0000259" key="27">
    <source>
        <dbReference type="PROSITE" id="PS50071"/>
    </source>
</evidence>
<dbReference type="InterPro" id="IPR006029">
    <property type="entry name" value="Neurotrans-gated_channel_TM"/>
</dbReference>
<feature type="compositionally biased region" description="Basic and acidic residues" evidence="25">
    <location>
        <begin position="489"/>
        <end position="500"/>
    </location>
</feature>
<dbReference type="EMBL" id="CACRXK020000970">
    <property type="protein sequence ID" value="CAB3986152.1"/>
    <property type="molecule type" value="Genomic_DNA"/>
</dbReference>
<keyword evidence="8" id="KW-0406">Ion transport</keyword>
<dbReference type="SMART" id="SM00389">
    <property type="entry name" value="HOX"/>
    <property type="match status" value="1"/>
</dbReference>
<keyword evidence="10 26" id="KW-0472">Membrane</keyword>
<dbReference type="InterPro" id="IPR001356">
    <property type="entry name" value="HD"/>
</dbReference>
<evidence type="ECO:0000256" key="7">
    <source>
        <dbReference type="ARBA" id="ARBA00023018"/>
    </source>
</evidence>
<dbReference type="InterPro" id="IPR006202">
    <property type="entry name" value="Neur_chan_lig-bd"/>
</dbReference>
<keyword evidence="4 26" id="KW-0812">Transmembrane</keyword>
<evidence type="ECO:0000256" key="13">
    <source>
        <dbReference type="ARBA" id="ARBA00023170"/>
    </source>
</evidence>
<protein>
    <recommendedName>
        <fullName evidence="22">Gamma-aminobutyric acid receptor subunit beta</fullName>
    </recommendedName>
</protein>
<keyword evidence="12" id="KW-1015">Disulfide bond</keyword>
<organism evidence="28 29">
    <name type="scientific">Paramuricea clavata</name>
    <name type="common">Red gorgonian</name>
    <name type="synonym">Violescent sea-whip</name>
    <dbReference type="NCBI Taxonomy" id="317549"/>
    <lineage>
        <taxon>Eukaryota</taxon>
        <taxon>Metazoa</taxon>
        <taxon>Cnidaria</taxon>
        <taxon>Anthozoa</taxon>
        <taxon>Octocorallia</taxon>
        <taxon>Malacalcyonacea</taxon>
        <taxon>Plexauridae</taxon>
        <taxon>Paramuricea</taxon>
    </lineage>
</organism>
<evidence type="ECO:0000256" key="18">
    <source>
        <dbReference type="ARBA" id="ARBA00023257"/>
    </source>
</evidence>
<evidence type="ECO:0000256" key="24">
    <source>
        <dbReference type="RuleBase" id="RU000682"/>
    </source>
</evidence>
<dbReference type="GO" id="GO:0005230">
    <property type="term" value="F:extracellular ligand-gated monoatomic ion channel activity"/>
    <property type="evidence" value="ECO:0007669"/>
    <property type="project" value="InterPro"/>
</dbReference>
<feature type="domain" description="Homeobox" evidence="27">
    <location>
        <begin position="130"/>
        <end position="190"/>
    </location>
</feature>
<dbReference type="InterPro" id="IPR018000">
    <property type="entry name" value="Neurotransmitter_ion_chnl_CS"/>
</dbReference>
<comment type="similarity">
    <text evidence="1">Belongs to the ligand-gated ion channel (TC 1.A.9) family. Gamma-aminobutyric acid receptor (TC 1.A.9.5) subfamily.</text>
</comment>
<dbReference type="Gene3D" id="1.20.58.390">
    <property type="entry name" value="Neurotransmitter-gated ion-channel transmembrane domain"/>
    <property type="match status" value="1"/>
</dbReference>
<feature type="region of interest" description="Disordered" evidence="25">
    <location>
        <begin position="489"/>
        <end position="510"/>
    </location>
</feature>
<dbReference type="InterPro" id="IPR006028">
    <property type="entry name" value="GABAA/Glycine_rcpt"/>
</dbReference>
<dbReference type="InterPro" id="IPR038050">
    <property type="entry name" value="Neuro_actylchol_rec"/>
</dbReference>
<dbReference type="GO" id="GO:0000981">
    <property type="term" value="F:DNA-binding transcription factor activity, RNA polymerase II-specific"/>
    <property type="evidence" value="ECO:0007669"/>
    <property type="project" value="InterPro"/>
</dbReference>
<evidence type="ECO:0000256" key="25">
    <source>
        <dbReference type="SAM" id="MobiDB-lite"/>
    </source>
</evidence>
<evidence type="ECO:0000256" key="14">
    <source>
        <dbReference type="ARBA" id="ARBA00023173"/>
    </source>
</evidence>
<keyword evidence="11 23" id="KW-0371">Homeobox</keyword>
<keyword evidence="16" id="KW-0868">Chloride</keyword>
<dbReference type="Proteomes" id="UP001152795">
    <property type="component" value="Unassembled WGS sequence"/>
</dbReference>
<dbReference type="GO" id="GO:0005254">
    <property type="term" value="F:chloride channel activity"/>
    <property type="evidence" value="ECO:0007669"/>
    <property type="project" value="UniProtKB-KW"/>
</dbReference>
<evidence type="ECO:0000256" key="4">
    <source>
        <dbReference type="ARBA" id="ARBA00022692"/>
    </source>
</evidence>
<dbReference type="PRINTS" id="PR00024">
    <property type="entry name" value="HOMEOBOX"/>
</dbReference>
<evidence type="ECO:0000256" key="9">
    <source>
        <dbReference type="ARBA" id="ARBA00023125"/>
    </source>
</evidence>
<evidence type="ECO:0000256" key="20">
    <source>
        <dbReference type="ARBA" id="ARBA00023303"/>
    </source>
</evidence>
<dbReference type="PROSITE" id="PS00236">
    <property type="entry name" value="NEUROTR_ION_CHANNEL"/>
    <property type="match status" value="1"/>
</dbReference>
<keyword evidence="7" id="KW-0770">Synapse</keyword>
<dbReference type="InterPro" id="IPR036734">
    <property type="entry name" value="Neur_chan_lig-bd_sf"/>
</dbReference>
<evidence type="ECO:0000256" key="11">
    <source>
        <dbReference type="ARBA" id="ARBA00023155"/>
    </source>
</evidence>
<dbReference type="PRINTS" id="PR00253">
    <property type="entry name" value="GABAARECEPTR"/>
</dbReference>
<keyword evidence="17 23" id="KW-0539">Nucleus</keyword>
<keyword evidence="9 23" id="KW-0238">DNA-binding</keyword>
<feature type="transmembrane region" description="Helical" evidence="26">
    <location>
        <begin position="428"/>
        <end position="447"/>
    </location>
</feature>
<dbReference type="InterPro" id="IPR017970">
    <property type="entry name" value="Homeobox_CS"/>
</dbReference>
<evidence type="ECO:0000256" key="26">
    <source>
        <dbReference type="SAM" id="Phobius"/>
    </source>
</evidence>
<dbReference type="SUPFAM" id="SSF63712">
    <property type="entry name" value="Nicotinic receptor ligand binding domain-like"/>
    <property type="match status" value="1"/>
</dbReference>
<dbReference type="Pfam" id="PF02931">
    <property type="entry name" value="Neur_chan_LBD"/>
    <property type="match status" value="1"/>
</dbReference>
<keyword evidence="20" id="KW-0407">Ion channel</keyword>
<evidence type="ECO:0000313" key="29">
    <source>
        <dbReference type="Proteomes" id="UP001152795"/>
    </source>
</evidence>
<keyword evidence="6 26" id="KW-1133">Transmembrane helix</keyword>
<dbReference type="FunFam" id="2.70.170.10:FF:000021">
    <property type="entry name" value="Gamma-aminobutyric acid receptor isoform 3b"/>
    <property type="match status" value="1"/>
</dbReference>
<dbReference type="AlphaFoldDB" id="A0A7D9DIP4"/>
<dbReference type="InterPro" id="IPR036719">
    <property type="entry name" value="Neuro-gated_channel_TM_sf"/>
</dbReference>
<dbReference type="Pfam" id="PF00046">
    <property type="entry name" value="Homeodomain"/>
    <property type="match status" value="1"/>
</dbReference>
<dbReference type="NCBIfam" id="TIGR00860">
    <property type="entry name" value="LIC"/>
    <property type="match status" value="1"/>
</dbReference>
<dbReference type="InterPro" id="IPR009057">
    <property type="entry name" value="Homeodomain-like_sf"/>
</dbReference>
<dbReference type="Gene3D" id="1.10.10.60">
    <property type="entry name" value="Homeodomain-like"/>
    <property type="match status" value="1"/>
</dbReference>
<evidence type="ECO:0000256" key="17">
    <source>
        <dbReference type="ARBA" id="ARBA00023242"/>
    </source>
</evidence>
<keyword evidence="13 28" id="KW-0675">Receptor</keyword>
<dbReference type="SUPFAM" id="SSF46689">
    <property type="entry name" value="Homeodomain-like"/>
    <property type="match status" value="1"/>
</dbReference>
<evidence type="ECO:0000256" key="15">
    <source>
        <dbReference type="ARBA" id="ARBA00023180"/>
    </source>
</evidence>
<keyword evidence="3" id="KW-1003">Cell membrane</keyword>
<evidence type="ECO:0000256" key="19">
    <source>
        <dbReference type="ARBA" id="ARBA00023286"/>
    </source>
</evidence>
<evidence type="ECO:0000256" key="2">
    <source>
        <dbReference type="ARBA" id="ARBA00022448"/>
    </source>
</evidence>
<name>A0A7D9DIP4_PARCT</name>
<proteinExistence type="inferred from homology"/>
<evidence type="ECO:0000313" key="28">
    <source>
        <dbReference type="EMBL" id="CAB3986152.1"/>
    </source>
</evidence>
<keyword evidence="15" id="KW-0325">Glycoprotein</keyword>
<feature type="transmembrane region" description="Helical" evidence="26">
    <location>
        <begin position="459"/>
        <end position="480"/>
    </location>
</feature>
<evidence type="ECO:0000256" key="5">
    <source>
        <dbReference type="ARBA" id="ARBA00022729"/>
    </source>
</evidence>
<dbReference type="GO" id="GO:0003677">
    <property type="term" value="F:DNA binding"/>
    <property type="evidence" value="ECO:0007669"/>
    <property type="project" value="UniProtKB-UniRule"/>
</dbReference>
<dbReference type="Gene3D" id="2.70.170.10">
    <property type="entry name" value="Neurotransmitter-gated ion-channel ligand-binding domain"/>
    <property type="match status" value="1"/>
</dbReference>
<dbReference type="InterPro" id="IPR006201">
    <property type="entry name" value="Neur_channel"/>
</dbReference>
<evidence type="ECO:0000256" key="23">
    <source>
        <dbReference type="PROSITE-ProRule" id="PRU00108"/>
    </source>
</evidence>
<accession>A0A7D9DIP4</accession>
<dbReference type="CDD" id="cd19049">
    <property type="entry name" value="LGIC_TM_anion"/>
    <property type="match status" value="1"/>
</dbReference>
<gene>
    <name evidence="28" type="ORF">PACLA_8A004481</name>
</gene>
<keyword evidence="14" id="KW-0869">Chloride channel</keyword>
<dbReference type="PROSITE" id="PS50071">
    <property type="entry name" value="HOMEOBOX_2"/>
    <property type="match status" value="1"/>
</dbReference>
<evidence type="ECO:0000256" key="16">
    <source>
        <dbReference type="ARBA" id="ARBA00023214"/>
    </source>
</evidence>
<keyword evidence="18" id="KW-0628">Postsynaptic cell membrane</keyword>
<dbReference type="PRINTS" id="PR00031">
    <property type="entry name" value="HTHREPRESSR"/>
</dbReference>
<dbReference type="CDD" id="cd18990">
    <property type="entry name" value="LGIC_ECD_GABAAR"/>
    <property type="match status" value="1"/>
</dbReference>
<evidence type="ECO:0000256" key="12">
    <source>
        <dbReference type="ARBA" id="ARBA00023157"/>
    </source>
</evidence>
<evidence type="ECO:0000256" key="21">
    <source>
        <dbReference type="ARBA" id="ARBA00034104"/>
    </source>
</evidence>
<dbReference type="InterPro" id="IPR020479">
    <property type="entry name" value="HD_metazoa"/>
</dbReference>
<dbReference type="SUPFAM" id="SSF90112">
    <property type="entry name" value="Neurotransmitter-gated ion-channel transmembrane pore"/>
    <property type="match status" value="1"/>
</dbReference>
<dbReference type="CDD" id="cd00086">
    <property type="entry name" value="homeodomain"/>
    <property type="match status" value="1"/>
</dbReference>
<keyword evidence="2" id="KW-0813">Transport</keyword>
<evidence type="ECO:0000256" key="1">
    <source>
        <dbReference type="ARBA" id="ARBA00010180"/>
    </source>
</evidence>
<dbReference type="PRINTS" id="PR00252">
    <property type="entry name" value="NRIONCHANNEL"/>
</dbReference>
<sequence>MNEITPQPRRIRSFFIKDILEHRNPPPTEEAESPTTPSGQSTQTTSTPYTVQHILGTNEERPVDPCSTGCCNCPSVYPAYKSAAVTTPFYHPYLYTFYQQQAAWRQSLKEGITYVDPQNPLYSQVKQRKPRRPWTRAVFSNLQRKGLEKRFQVQKYLTKGDRHQLASMLGLSDNQVKVWFQNRRMKWRQEEQTVDDATGHQPNTHYSGGPVEVKVRMKMLSIDSIDTVNMDFSLDVFLTQQWVDERLDHGTSNTITVNYKDLDKIWLPDTYFVNAKDSSFHFVTKENKLVQIGPNGLISYRIRISLKAACQMDLRLFPMDKQICPLLLESYGYHNKKVDYRWAVDNGESFVDTEMTKLPQFTLTAVNLSSKKNVYYAGNYTCLSISFKFERMYSYFLIHVYGPCALIVMMSWLSFLIPRNHTPARISLGITALLTTVTVLNMSNNSMPKVNYIKALDKYLIGCFMFVFSVLAEYSLILTITGKIRKRKLREEQKQSKHEESDTDDTEMPTYRPLSDYVDKDTTKQYYNSMEGINKKDWRKIIAETIFTDDFLTKIDEYARIAFPVSFALFNALYFGTYL</sequence>
<dbReference type="PANTHER" id="PTHR18945">
    <property type="entry name" value="NEUROTRANSMITTER GATED ION CHANNEL"/>
    <property type="match status" value="1"/>
</dbReference>
<dbReference type="GO" id="GO:0034707">
    <property type="term" value="C:chloride channel complex"/>
    <property type="evidence" value="ECO:0007669"/>
    <property type="project" value="UniProtKB-KW"/>
</dbReference>
<dbReference type="Pfam" id="PF02932">
    <property type="entry name" value="Neur_chan_memb"/>
    <property type="match status" value="1"/>
</dbReference>
<comment type="caution">
    <text evidence="28">The sequence shown here is derived from an EMBL/GenBank/DDBJ whole genome shotgun (WGS) entry which is preliminary data.</text>
</comment>
<evidence type="ECO:0000256" key="22">
    <source>
        <dbReference type="ARBA" id="ARBA00071250"/>
    </source>
</evidence>
<feature type="DNA-binding region" description="Homeobox" evidence="23">
    <location>
        <begin position="132"/>
        <end position="191"/>
    </location>
</feature>
<evidence type="ECO:0000256" key="6">
    <source>
        <dbReference type="ARBA" id="ARBA00022989"/>
    </source>
</evidence>
<dbReference type="GO" id="GO:0005634">
    <property type="term" value="C:nucleus"/>
    <property type="evidence" value="ECO:0007669"/>
    <property type="project" value="UniProtKB-SubCell"/>
</dbReference>
<dbReference type="OrthoDB" id="8890589at2759"/>
<keyword evidence="5" id="KW-0732">Signal</keyword>
<evidence type="ECO:0000256" key="10">
    <source>
        <dbReference type="ARBA" id="ARBA00023136"/>
    </source>
</evidence>
<keyword evidence="19" id="KW-1071">Ligand-gated ion channel</keyword>
<evidence type="ECO:0000256" key="3">
    <source>
        <dbReference type="ARBA" id="ARBA00022475"/>
    </source>
</evidence>
<dbReference type="GO" id="GO:0004888">
    <property type="term" value="F:transmembrane signaling receptor activity"/>
    <property type="evidence" value="ECO:0007669"/>
    <property type="project" value="InterPro"/>
</dbReference>
<comment type="subcellular location">
    <subcellularLocation>
        <location evidence="23 24">Nucleus</location>
    </subcellularLocation>
    <subcellularLocation>
        <location evidence="21">Postsynaptic cell membrane</location>
        <topology evidence="21">Multi-pass membrane protein</topology>
    </subcellularLocation>
</comment>
<dbReference type="InterPro" id="IPR000047">
    <property type="entry name" value="HTH_motif"/>
</dbReference>
<dbReference type="PROSITE" id="PS00027">
    <property type="entry name" value="HOMEOBOX_1"/>
    <property type="match status" value="1"/>
</dbReference>
<feature type="transmembrane region" description="Helical" evidence="26">
    <location>
        <begin position="392"/>
        <end position="416"/>
    </location>
</feature>
<feature type="region of interest" description="Disordered" evidence="25">
    <location>
        <begin position="23"/>
        <end position="46"/>
    </location>
</feature>
<keyword evidence="29" id="KW-1185">Reference proteome</keyword>